<dbReference type="OrthoDB" id="1104505at2759"/>
<reference evidence="3 4" key="3">
    <citation type="journal article" date="2020" name="BMC Genomics">
        <title>Intraspecific diversification of the crop wild relative Brassica cretica Lam. using demographic model selection.</title>
        <authorList>
            <person name="Kioukis A."/>
            <person name="Michalopoulou V.A."/>
            <person name="Briers L."/>
            <person name="Pirintsos S."/>
            <person name="Studholme D.J."/>
            <person name="Pavlidis P."/>
            <person name="Sarris P.F."/>
        </authorList>
    </citation>
    <scope>NUCLEOTIDE SEQUENCE [LARGE SCALE GENOMIC DNA]</scope>
    <source>
        <strain evidence="4">cv. PFS-1207/04</strain>
        <strain evidence="3">PFS-1207/04</strain>
    </source>
</reference>
<dbReference type="AlphaFoldDB" id="A0A3N6UD53"/>
<protein>
    <submittedName>
        <fullName evidence="2">Uncharacterized protein</fullName>
    </submittedName>
</protein>
<sequence length="77" mass="8378">MTHEAKAQVDFLPQAEKIVPNTEEEATTETPKETVQADGSETAPVKDEKQVEVPVAVGEKDVKPTAEEEKTGEVKTE</sequence>
<reference evidence="2" key="1">
    <citation type="submission" date="2019-12" db="EMBL/GenBank/DDBJ databases">
        <title>Genome sequencing and annotation of Brassica cretica.</title>
        <authorList>
            <person name="Studholme D.J."/>
            <person name="Sarris P.F."/>
        </authorList>
    </citation>
    <scope>NUCLEOTIDE SEQUENCE</scope>
    <source>
        <strain evidence="2">PFS-102/07</strain>
        <tissue evidence="2">Leaf</tissue>
    </source>
</reference>
<comment type="caution">
    <text evidence="2">The sequence shown here is derived from an EMBL/GenBank/DDBJ whole genome shotgun (WGS) entry which is preliminary data.</text>
</comment>
<evidence type="ECO:0000313" key="4">
    <source>
        <dbReference type="Proteomes" id="UP000266723"/>
    </source>
</evidence>
<organism evidence="2">
    <name type="scientific">Brassica cretica</name>
    <name type="common">Mustard</name>
    <dbReference type="NCBI Taxonomy" id="69181"/>
    <lineage>
        <taxon>Eukaryota</taxon>
        <taxon>Viridiplantae</taxon>
        <taxon>Streptophyta</taxon>
        <taxon>Embryophyta</taxon>
        <taxon>Tracheophyta</taxon>
        <taxon>Spermatophyta</taxon>
        <taxon>Magnoliopsida</taxon>
        <taxon>eudicotyledons</taxon>
        <taxon>Gunneridae</taxon>
        <taxon>Pentapetalae</taxon>
        <taxon>rosids</taxon>
        <taxon>malvids</taxon>
        <taxon>Brassicales</taxon>
        <taxon>Brassicaceae</taxon>
        <taxon>Brassiceae</taxon>
        <taxon>Brassica</taxon>
    </lineage>
</organism>
<evidence type="ECO:0000256" key="1">
    <source>
        <dbReference type="SAM" id="MobiDB-lite"/>
    </source>
</evidence>
<dbReference type="EMBL" id="QGKV02000832">
    <property type="protein sequence ID" value="KAF3546211.1"/>
    <property type="molecule type" value="Genomic_DNA"/>
</dbReference>
<dbReference type="Proteomes" id="UP000266723">
    <property type="component" value="Unassembled WGS sequence"/>
</dbReference>
<reference evidence="3" key="2">
    <citation type="submission" date="2019-12" db="EMBL/GenBank/DDBJ databases">
        <authorList>
            <person name="Studholme D.J."/>
            <person name="Sarris P."/>
        </authorList>
    </citation>
    <scope>NUCLEOTIDE SEQUENCE</scope>
    <source>
        <strain evidence="3">PFS-1207/04</strain>
        <tissue evidence="3">Leaf</tissue>
    </source>
</reference>
<name>A0A3N6UD53_BRACR</name>
<gene>
    <name evidence="3" type="ORF">DY000_02003111</name>
    <name evidence="2" type="ORF">F2Q70_00009246</name>
</gene>
<feature type="compositionally biased region" description="Basic and acidic residues" evidence="1">
    <location>
        <begin position="58"/>
        <end position="77"/>
    </location>
</feature>
<accession>A0A3N6UD53</accession>
<feature type="region of interest" description="Disordered" evidence="1">
    <location>
        <begin position="1"/>
        <end position="77"/>
    </location>
</feature>
<evidence type="ECO:0000313" key="3">
    <source>
        <dbReference type="EMBL" id="KAF3546211.1"/>
    </source>
</evidence>
<proteinExistence type="predicted"/>
<keyword evidence="4" id="KW-1185">Reference proteome</keyword>
<evidence type="ECO:0000313" key="2">
    <source>
        <dbReference type="EMBL" id="KAF2609722.1"/>
    </source>
</evidence>
<dbReference type="EMBL" id="QGKY02000089">
    <property type="protein sequence ID" value="KAF2609722.1"/>
    <property type="molecule type" value="Genomic_DNA"/>
</dbReference>